<dbReference type="RefSeq" id="WP_142614067.1">
    <property type="nucleotide sequence ID" value="NZ_VIJZ01000009.1"/>
</dbReference>
<dbReference type="PANTHER" id="PTHR30146:SF95">
    <property type="entry name" value="RIBOSE OPERON REPRESSOR"/>
    <property type="match status" value="1"/>
</dbReference>
<dbReference type="PANTHER" id="PTHR30146">
    <property type="entry name" value="LACI-RELATED TRANSCRIPTIONAL REPRESSOR"/>
    <property type="match status" value="1"/>
</dbReference>
<dbReference type="SUPFAM" id="SSF53822">
    <property type="entry name" value="Periplasmic binding protein-like I"/>
    <property type="match status" value="1"/>
</dbReference>
<dbReference type="InterPro" id="IPR028082">
    <property type="entry name" value="Peripla_BP_I"/>
</dbReference>
<keyword evidence="2" id="KW-0805">Transcription regulation</keyword>
<keyword evidence="3" id="KW-0238">DNA-binding</keyword>
<dbReference type="CDD" id="cd06291">
    <property type="entry name" value="PBP1_Qymf-like"/>
    <property type="match status" value="1"/>
</dbReference>
<dbReference type="InterPro" id="IPR000843">
    <property type="entry name" value="HTH_LacI"/>
</dbReference>
<comment type="caution">
    <text evidence="6">The sequence shown here is derived from an EMBL/GenBank/DDBJ whole genome shotgun (WGS) entry which is preliminary data.</text>
</comment>
<dbReference type="Pfam" id="PF13377">
    <property type="entry name" value="Peripla_BP_3"/>
    <property type="match status" value="1"/>
</dbReference>
<gene>
    <name evidence="6" type="ORF">FKV70_20505</name>
</gene>
<dbReference type="InterPro" id="IPR046335">
    <property type="entry name" value="LacI/GalR-like_sensor"/>
</dbReference>
<evidence type="ECO:0000256" key="4">
    <source>
        <dbReference type="ARBA" id="ARBA00023163"/>
    </source>
</evidence>
<dbReference type="InterPro" id="IPR010982">
    <property type="entry name" value="Lambda_DNA-bd_dom_sf"/>
</dbReference>
<keyword evidence="7" id="KW-1185">Reference proteome</keyword>
<dbReference type="PRINTS" id="PR00036">
    <property type="entry name" value="HTHLACI"/>
</dbReference>
<accession>A0ABY3B198</accession>
<evidence type="ECO:0000256" key="3">
    <source>
        <dbReference type="ARBA" id="ARBA00023125"/>
    </source>
</evidence>
<dbReference type="Gene3D" id="3.40.50.2300">
    <property type="match status" value="2"/>
</dbReference>
<protein>
    <submittedName>
        <fullName evidence="6">LacI family transcriptional regulator</fullName>
    </submittedName>
</protein>
<dbReference type="SUPFAM" id="SSF47413">
    <property type="entry name" value="lambda repressor-like DNA-binding domains"/>
    <property type="match status" value="1"/>
</dbReference>
<dbReference type="Proteomes" id="UP000319219">
    <property type="component" value="Unassembled WGS sequence"/>
</dbReference>
<evidence type="ECO:0000259" key="5">
    <source>
        <dbReference type="PROSITE" id="PS50932"/>
    </source>
</evidence>
<organism evidence="6 7">
    <name type="scientific">Paenibacillus ottowii</name>
    <dbReference type="NCBI Taxonomy" id="2315729"/>
    <lineage>
        <taxon>Bacteria</taxon>
        <taxon>Bacillati</taxon>
        <taxon>Bacillota</taxon>
        <taxon>Bacilli</taxon>
        <taxon>Bacillales</taxon>
        <taxon>Paenibacillaceae</taxon>
        <taxon>Paenibacillus</taxon>
    </lineage>
</organism>
<dbReference type="Gene3D" id="1.10.260.40">
    <property type="entry name" value="lambda repressor-like DNA-binding domains"/>
    <property type="match status" value="1"/>
</dbReference>
<proteinExistence type="predicted"/>
<dbReference type="PROSITE" id="PS50932">
    <property type="entry name" value="HTH_LACI_2"/>
    <property type="match status" value="1"/>
</dbReference>
<keyword evidence="4" id="KW-0804">Transcription</keyword>
<keyword evidence="1" id="KW-0678">Repressor</keyword>
<sequence>MYFVREEVHMATIHDVALKAGVSVTTVSRVMNNRGYISETTRKKVFDAMEELNYQPNEIARSLLRKQSNIIGLIIPNVSHPFFSELANQVEYYAYQHKCKVLLCNSHMDPVKEKEYIDMLKRNRVDGIIMGSHTLEVEEYRHLNSPLVTFDRQIDPHIPYISSDNYRGGELATELLIRKGCRKIAHICGNLELNMLSNERTTAFRDVVGRHNVEHVIVQTDLNVFDQKEYERMISKLVHEHPDVDGVFATSDIIAAFALKEYTRAGRHVPEDVRIVGFDDVSAASWLTPELTSVRQPIAEIGRLAVELIRRQAEGEQVQPVNLLPVELIERATT</sequence>
<evidence type="ECO:0000256" key="2">
    <source>
        <dbReference type="ARBA" id="ARBA00023015"/>
    </source>
</evidence>
<dbReference type="CDD" id="cd01392">
    <property type="entry name" value="HTH_LacI"/>
    <property type="match status" value="1"/>
</dbReference>
<reference evidence="6 7" key="1">
    <citation type="submission" date="2019-07" db="EMBL/GenBank/DDBJ databases">
        <title>Paenibacillus ottowii sp. nov. isolated from a fermentation system processing bovine manure.</title>
        <authorList>
            <person name="Velazquez L.F."/>
            <person name="Rajbanshi S."/>
            <person name="Guan S."/>
            <person name="Hinchee M."/>
            <person name="Welsh A."/>
        </authorList>
    </citation>
    <scope>NUCLEOTIDE SEQUENCE [LARGE SCALE GENOMIC DNA]</scope>
    <source>
        <strain evidence="6 7">MS2379</strain>
    </source>
</reference>
<feature type="domain" description="HTH lacI-type" evidence="5">
    <location>
        <begin position="11"/>
        <end position="65"/>
    </location>
</feature>
<dbReference type="SMART" id="SM00354">
    <property type="entry name" value="HTH_LACI"/>
    <property type="match status" value="1"/>
</dbReference>
<dbReference type="PROSITE" id="PS00356">
    <property type="entry name" value="HTH_LACI_1"/>
    <property type="match status" value="1"/>
</dbReference>
<dbReference type="Pfam" id="PF00356">
    <property type="entry name" value="LacI"/>
    <property type="match status" value="1"/>
</dbReference>
<evidence type="ECO:0000313" key="7">
    <source>
        <dbReference type="Proteomes" id="UP000319219"/>
    </source>
</evidence>
<dbReference type="EMBL" id="VIJZ01000009">
    <property type="protein sequence ID" value="TQR97104.1"/>
    <property type="molecule type" value="Genomic_DNA"/>
</dbReference>
<evidence type="ECO:0000256" key="1">
    <source>
        <dbReference type="ARBA" id="ARBA00022491"/>
    </source>
</evidence>
<name>A0ABY3B198_9BACL</name>
<evidence type="ECO:0000313" key="6">
    <source>
        <dbReference type="EMBL" id="TQR97104.1"/>
    </source>
</evidence>